<dbReference type="InterPro" id="IPR002744">
    <property type="entry name" value="MIP18-like"/>
</dbReference>
<dbReference type="Gene3D" id="3.30.300.130">
    <property type="entry name" value="Fe-S cluster assembly (FSCA)"/>
    <property type="match status" value="1"/>
</dbReference>
<evidence type="ECO:0000259" key="1">
    <source>
        <dbReference type="Pfam" id="PF01883"/>
    </source>
</evidence>
<dbReference type="SUPFAM" id="SSF117916">
    <property type="entry name" value="Fe-S cluster assembly (FSCA) domain-like"/>
    <property type="match status" value="1"/>
</dbReference>
<comment type="caution">
    <text evidence="3">The sequence shown here is derived from an EMBL/GenBank/DDBJ whole genome shotgun (WGS) entry which is preliminary data.</text>
</comment>
<proteinExistence type="predicted"/>
<reference evidence="2" key="4">
    <citation type="submission" date="2021-11" db="EMBL/GenBank/DDBJ databases">
        <authorList>
            <person name="Munson-Mcgee J."/>
            <person name="Field E."/>
            <person name="Bateson M."/>
            <person name="Rooney C."/>
            <person name="Stepanauskas R."/>
            <person name="Young M."/>
        </authorList>
    </citation>
    <scope>NUCLEOTIDE SEQUENCE</scope>
    <source>
        <strain evidence="2">SCGC AB-777_F03</strain>
    </source>
</reference>
<dbReference type="InterPro" id="IPR052339">
    <property type="entry name" value="Fe-S_Maturation_MIP18"/>
</dbReference>
<protein>
    <submittedName>
        <fullName evidence="2">Metal-sulfur cluster assembly factor</fullName>
    </submittedName>
</protein>
<reference evidence="3" key="3">
    <citation type="submission" date="2017-05" db="EMBL/GenBank/DDBJ databases">
        <authorList>
            <person name="Song R."/>
            <person name="Chenine A.L."/>
            <person name="Ruprecht R.M."/>
        </authorList>
    </citation>
    <scope>NUCLEOTIDE SEQUENCE</scope>
    <source>
        <strain evidence="3">SCGC AB-777_F03</strain>
    </source>
</reference>
<dbReference type="EMBL" id="QEFP02000004">
    <property type="protein sequence ID" value="MCC5446970.1"/>
    <property type="molecule type" value="Genomic_DNA"/>
</dbReference>
<sequence length="98" mass="11349">MVKIEDILNKLREVTDPELGYDIVSLGEIEDVKVENGLYIIKFLPTSPLCPFISAILEQIDEKLKELNIYENSKIEIDFENKWSLDRISPEVRKQLGI</sequence>
<dbReference type="PANTHER" id="PTHR42831:SF1">
    <property type="entry name" value="FE-S PROTEIN MATURATION AUXILIARY FACTOR YITW"/>
    <property type="match status" value="1"/>
</dbReference>
<dbReference type="AlphaFoldDB" id="A0A2T9WMB5"/>
<evidence type="ECO:0000313" key="3">
    <source>
        <dbReference type="EMBL" id="PVU68978.1"/>
    </source>
</evidence>
<reference evidence="2" key="2">
    <citation type="submission" date="2017-05" db="EMBL/GenBank/DDBJ databases">
        <authorList>
            <person name="Munson-Mcgee J.H."/>
        </authorList>
    </citation>
    <scope>NUCLEOTIDE SEQUENCE</scope>
    <source>
        <strain evidence="2">SCGC AB-777_F03</strain>
    </source>
</reference>
<gene>
    <name evidence="2" type="ORF">DDW03_000945</name>
    <name evidence="3" type="ORF">DDW03_00415</name>
</gene>
<dbReference type="EMBL" id="QEFP01000001">
    <property type="protein sequence ID" value="PVU68978.1"/>
    <property type="molecule type" value="Genomic_DNA"/>
</dbReference>
<accession>A0A2T9WMB5</accession>
<reference evidence="3" key="1">
    <citation type="journal article" date="2015" name="Appl. Environ. Microbiol.">
        <title>Nanoarchaeota, Their Sulfolobales Host, and Nanoarchaeota Virus Distribution across Yellowstone National Park Hot Springs.</title>
        <authorList>
            <person name="Munson-McGee J.H."/>
            <person name="Field E.K."/>
            <person name="Bateson M."/>
            <person name="Rooney C."/>
            <person name="Stepanauskas R."/>
            <person name="Young M.J."/>
        </authorList>
    </citation>
    <scope>NUCLEOTIDE SEQUENCE [LARGE SCALE GENOMIC DNA]</scope>
    <source>
        <strain evidence="3">SCGC AB-777_F03</strain>
    </source>
</reference>
<evidence type="ECO:0000313" key="2">
    <source>
        <dbReference type="EMBL" id="MCC5446970.1"/>
    </source>
</evidence>
<feature type="domain" description="MIP18 family-like" evidence="1">
    <location>
        <begin position="5"/>
        <end position="75"/>
    </location>
</feature>
<dbReference type="RefSeq" id="WP_228615199.1">
    <property type="nucleotide sequence ID" value="NZ_QEFP02000004.1"/>
</dbReference>
<name>A0A2T9WMB5_NANST</name>
<dbReference type="PANTHER" id="PTHR42831">
    <property type="entry name" value="FE-S PROTEIN MATURATION AUXILIARY FACTOR YITW"/>
    <property type="match status" value="1"/>
</dbReference>
<dbReference type="Pfam" id="PF01883">
    <property type="entry name" value="FeS_assembly_P"/>
    <property type="match status" value="1"/>
</dbReference>
<dbReference type="InterPro" id="IPR034904">
    <property type="entry name" value="FSCA_dom_sf"/>
</dbReference>
<dbReference type="Proteomes" id="UP000245509">
    <property type="component" value="Unassembled WGS sequence"/>
</dbReference>
<organism evidence="3">
    <name type="scientific">Nanobsidianus stetteri</name>
    <dbReference type="NCBI Taxonomy" id="1294122"/>
    <lineage>
        <taxon>Archaea</taxon>
        <taxon>Nanobdellota</taxon>
        <taxon>Candidatus Nanoarchaeia</taxon>
        <taxon>Nanoarchaeales</taxon>
        <taxon>Nanopusillaceae</taxon>
        <taxon>Candidatus Nanobsidianus</taxon>
    </lineage>
</organism>